<keyword evidence="3" id="KW-0804">Transcription</keyword>
<evidence type="ECO:0000256" key="2">
    <source>
        <dbReference type="ARBA" id="ARBA00023125"/>
    </source>
</evidence>
<feature type="domain" description="Transcriptional regulator LacI/GalR-like sensor" evidence="4">
    <location>
        <begin position="124"/>
        <end position="281"/>
    </location>
</feature>
<proteinExistence type="predicted"/>
<keyword evidence="2" id="KW-0238">DNA-binding</keyword>
<evidence type="ECO:0000256" key="3">
    <source>
        <dbReference type="ARBA" id="ARBA00023163"/>
    </source>
</evidence>
<evidence type="ECO:0000259" key="4">
    <source>
        <dbReference type="Pfam" id="PF13377"/>
    </source>
</evidence>
<accession>A0ABY4BWC3</accession>
<sequence>MGVEHAARHRPTIGIVLQRSRHRRTEDPFYTQFVEGLDEGFAASGARVLLAIATTPEEESELYRRWSASGAVAGVVVVDLVEGDPRVELVHALGMPAVVLGEVEVPAGVAELKVDNHGEMREAVRHLAALGHRLIGRVAGPPELVHSRARTRGFDEALAEHGIAGVVEASDYSAEGGAAATRLLLAASPRPTAIVYDSAAMAVAGLEATLEAGVEVPGQVSLLAWDDSDQCRLADPPMSVMTRDTPGLGRAAAEALAGRLAGRPAVVRDALLARIVTRGTTGPAPT</sequence>
<dbReference type="RefSeq" id="WP_243554017.1">
    <property type="nucleotide sequence ID" value="NZ_CP094528.1"/>
</dbReference>
<dbReference type="EMBL" id="CP094528">
    <property type="protein sequence ID" value="UOE43049.1"/>
    <property type="molecule type" value="Genomic_DNA"/>
</dbReference>
<dbReference type="Proteomes" id="UP000832097">
    <property type="component" value="Chromosome"/>
</dbReference>
<evidence type="ECO:0000313" key="6">
    <source>
        <dbReference type="Proteomes" id="UP000832097"/>
    </source>
</evidence>
<dbReference type="PANTHER" id="PTHR30146">
    <property type="entry name" value="LACI-RELATED TRANSCRIPTIONAL REPRESSOR"/>
    <property type="match status" value="1"/>
</dbReference>
<gene>
    <name evidence="5" type="ORF">MTO99_12720</name>
</gene>
<dbReference type="Gene3D" id="3.40.50.2300">
    <property type="match status" value="2"/>
</dbReference>
<organism evidence="5 6">
    <name type="scientific">Agromyces larvae</name>
    <dbReference type="NCBI Taxonomy" id="2929802"/>
    <lineage>
        <taxon>Bacteria</taxon>
        <taxon>Bacillati</taxon>
        <taxon>Actinomycetota</taxon>
        <taxon>Actinomycetes</taxon>
        <taxon>Micrococcales</taxon>
        <taxon>Microbacteriaceae</taxon>
        <taxon>Agromyces</taxon>
    </lineage>
</organism>
<protein>
    <submittedName>
        <fullName evidence="5">Substrate-binding domain-containing protein</fullName>
    </submittedName>
</protein>
<dbReference type="InterPro" id="IPR028082">
    <property type="entry name" value="Peripla_BP_I"/>
</dbReference>
<keyword evidence="1" id="KW-0805">Transcription regulation</keyword>
<dbReference type="Pfam" id="PF13377">
    <property type="entry name" value="Peripla_BP_3"/>
    <property type="match status" value="1"/>
</dbReference>
<evidence type="ECO:0000313" key="5">
    <source>
        <dbReference type="EMBL" id="UOE43049.1"/>
    </source>
</evidence>
<evidence type="ECO:0000256" key="1">
    <source>
        <dbReference type="ARBA" id="ARBA00023015"/>
    </source>
</evidence>
<dbReference type="PANTHER" id="PTHR30146:SF155">
    <property type="entry name" value="ALANINE RACEMASE"/>
    <property type="match status" value="1"/>
</dbReference>
<dbReference type="SUPFAM" id="SSF53822">
    <property type="entry name" value="Periplasmic binding protein-like I"/>
    <property type="match status" value="1"/>
</dbReference>
<keyword evidence="6" id="KW-1185">Reference proteome</keyword>
<name>A0ABY4BWC3_9MICO</name>
<reference evidence="5 6" key="1">
    <citation type="submission" date="2022-03" db="EMBL/GenBank/DDBJ databases">
        <title>Mucilaginibacter sp. isolated from the gut of Protaetia brevitarsis seulensis larvae.</title>
        <authorList>
            <person name="Won M."/>
            <person name="Kim S.-J."/>
            <person name="Kwon S.-W."/>
        </authorList>
    </citation>
    <scope>NUCLEOTIDE SEQUENCE [LARGE SCALE GENOMIC DNA]</scope>
    <source>
        <strain evidence="5 6">CFWR-12</strain>
    </source>
</reference>
<dbReference type="InterPro" id="IPR046335">
    <property type="entry name" value="LacI/GalR-like_sensor"/>
</dbReference>